<dbReference type="Proteomes" id="UP001064632">
    <property type="component" value="Chromosome"/>
</dbReference>
<keyword evidence="3" id="KW-1185">Reference proteome</keyword>
<dbReference type="RefSeq" id="WP_261697530.1">
    <property type="nucleotide sequence ID" value="NZ_CP104694.1"/>
</dbReference>
<proteinExistence type="predicted"/>
<gene>
    <name evidence="2" type="ORF">N4264_13355</name>
</gene>
<protein>
    <submittedName>
        <fullName evidence="2">Uncharacterized protein</fullName>
    </submittedName>
</protein>
<reference evidence="2" key="1">
    <citation type="submission" date="2022-09" db="EMBL/GenBank/DDBJ databases">
        <title>Tahibacter sp. nov., isolated from a fresh water.</title>
        <authorList>
            <person name="Baek J.H."/>
            <person name="Lee J.K."/>
            <person name="Kim J.M."/>
            <person name="Jeon C.O."/>
        </authorList>
    </citation>
    <scope>NUCLEOTIDE SEQUENCE</scope>
    <source>
        <strain evidence="2">W38</strain>
    </source>
</reference>
<evidence type="ECO:0000313" key="3">
    <source>
        <dbReference type="Proteomes" id="UP001064632"/>
    </source>
</evidence>
<name>A0ABY6BKN7_9GAMM</name>
<sequence>MVSFRSGPVSPGTASRGGAAPSLSAPDHPWPGQLRSPTRTDGFAQEKVTMLQTPDRRSPLSLSLLATAILLGLAGTARAEAPAVGGTLRFVTTSVAPGDPVKGRIYDAGYWGVPGSRTAYVLFSTTPLDESGVAPLKPRCVRWQDQSGADVIIQGHGSYGGNSDPSLYASFEYTAPQMPPGYVRAQIASDEQCRFNLTQYDTLQVTTADARPVREPGPAGWAPGKSISRPKPGSYVIFKNFQRVESQTPPGYEIVEAGLSRMEVEAPEDEAAGRKLCPDLQPDLAGRVAWRMTKMTAYGYWGPADMEKVAPKDATVRQFRFCASPKSISPLANVGHRTFLSATGGTMYVGSPEYDLELAKVAVSYNGAKLPAALGSFPQVGDEFIDNQGNRKQVVTCVGNGPVPCVVEFDFDRGTNYNRGPGHHQVMTNVAFNAPFYSLLPSAEGSHASPDSYRVPLALKTDIGRAGEVMVEQDSSARPTADWVPLQWTGVWHTEAFAPHEAAVTPAWPGSAELRMRYVEYGQYNVTEDWVWRNNGLVTRISQWWPRQKRCWKQATYTCADGGLPPDNDAQAIETFVPNTNPDQADLHVRTFAVDNEGWTIDLRQAIDTRQRYSGFLEFKIGDREFLLRDRAGRPIYVHHGRVHIPWNATAPVDLPPGTHHVSVRPFFTEAPLDATSPRPQVLKNENRAGLWSNVMPLIVR</sequence>
<feature type="region of interest" description="Disordered" evidence="1">
    <location>
        <begin position="1"/>
        <end position="41"/>
    </location>
</feature>
<evidence type="ECO:0000313" key="2">
    <source>
        <dbReference type="EMBL" id="UXI70583.1"/>
    </source>
</evidence>
<accession>A0ABY6BKN7</accession>
<organism evidence="2 3">
    <name type="scientific">Tahibacter amnicola</name>
    <dbReference type="NCBI Taxonomy" id="2976241"/>
    <lineage>
        <taxon>Bacteria</taxon>
        <taxon>Pseudomonadati</taxon>
        <taxon>Pseudomonadota</taxon>
        <taxon>Gammaproteobacteria</taxon>
        <taxon>Lysobacterales</taxon>
        <taxon>Rhodanobacteraceae</taxon>
        <taxon>Tahibacter</taxon>
    </lineage>
</organism>
<evidence type="ECO:0000256" key="1">
    <source>
        <dbReference type="SAM" id="MobiDB-lite"/>
    </source>
</evidence>
<dbReference type="EMBL" id="CP104694">
    <property type="protein sequence ID" value="UXI70583.1"/>
    <property type="molecule type" value="Genomic_DNA"/>
</dbReference>